<gene>
    <name evidence="2" type="ORF">AMATHDRAFT_67608</name>
</gene>
<name>A0A2A9NIG3_9AGAR</name>
<dbReference type="Proteomes" id="UP000242287">
    <property type="component" value="Unassembled WGS sequence"/>
</dbReference>
<dbReference type="EMBL" id="KZ302108">
    <property type="protein sequence ID" value="PFH47492.1"/>
    <property type="molecule type" value="Genomic_DNA"/>
</dbReference>
<dbReference type="AlphaFoldDB" id="A0A2A9NIG3"/>
<evidence type="ECO:0000313" key="3">
    <source>
        <dbReference type="Proteomes" id="UP000242287"/>
    </source>
</evidence>
<reference evidence="2 3" key="1">
    <citation type="submission" date="2014-02" db="EMBL/GenBank/DDBJ databases">
        <title>Transposable element dynamics among asymbiotic and ectomycorrhizal Amanita fungi.</title>
        <authorList>
            <consortium name="DOE Joint Genome Institute"/>
            <person name="Hess J."/>
            <person name="Skrede I."/>
            <person name="Wolfe B."/>
            <person name="LaButti K."/>
            <person name="Ohm R.A."/>
            <person name="Grigoriev I.V."/>
            <person name="Pringle A."/>
        </authorList>
    </citation>
    <scope>NUCLEOTIDE SEQUENCE [LARGE SCALE GENOMIC DNA]</scope>
    <source>
        <strain evidence="2 3">SKay4041</strain>
    </source>
</reference>
<keyword evidence="3" id="KW-1185">Reference proteome</keyword>
<organism evidence="2 3">
    <name type="scientific">Amanita thiersii Skay4041</name>
    <dbReference type="NCBI Taxonomy" id="703135"/>
    <lineage>
        <taxon>Eukaryota</taxon>
        <taxon>Fungi</taxon>
        <taxon>Dikarya</taxon>
        <taxon>Basidiomycota</taxon>
        <taxon>Agaricomycotina</taxon>
        <taxon>Agaricomycetes</taxon>
        <taxon>Agaricomycetidae</taxon>
        <taxon>Agaricales</taxon>
        <taxon>Pluteineae</taxon>
        <taxon>Amanitaceae</taxon>
        <taxon>Amanita</taxon>
    </lineage>
</organism>
<feature type="region of interest" description="Disordered" evidence="1">
    <location>
        <begin position="36"/>
        <end position="69"/>
    </location>
</feature>
<protein>
    <submittedName>
        <fullName evidence="2">Uncharacterized protein</fullName>
    </submittedName>
</protein>
<proteinExistence type="predicted"/>
<evidence type="ECO:0000256" key="1">
    <source>
        <dbReference type="SAM" id="MobiDB-lite"/>
    </source>
</evidence>
<evidence type="ECO:0000313" key="2">
    <source>
        <dbReference type="EMBL" id="PFH47492.1"/>
    </source>
</evidence>
<accession>A0A2A9NIG3</accession>
<sequence length="69" mass="7412">MLLEECSSSFKIKLSDTSGWGIIGYNPSTIKVSIEKANEDRDHQPTGSGDPRSAGVQGGPEKQPEKPPK</sequence>